<proteinExistence type="predicted"/>
<evidence type="ECO:0000313" key="4">
    <source>
        <dbReference type="EMBL" id="MDW8636328.1"/>
    </source>
</evidence>
<dbReference type="GO" id="GO:0003677">
    <property type="term" value="F:DNA binding"/>
    <property type="evidence" value="ECO:0007669"/>
    <property type="project" value="InterPro"/>
</dbReference>
<dbReference type="InterPro" id="IPR027417">
    <property type="entry name" value="P-loop_NTPase"/>
</dbReference>
<dbReference type="GO" id="GO:0005524">
    <property type="term" value="F:ATP binding"/>
    <property type="evidence" value="ECO:0007669"/>
    <property type="project" value="UniProtKB-UniRule"/>
</dbReference>
<evidence type="ECO:0000313" key="5">
    <source>
        <dbReference type="Proteomes" id="UP001272448"/>
    </source>
</evidence>
<dbReference type="EMBL" id="JAUTFT010000041">
    <property type="protein sequence ID" value="MDW8636328.1"/>
    <property type="molecule type" value="Genomic_DNA"/>
</dbReference>
<feature type="binding site" evidence="1">
    <location>
        <begin position="165"/>
        <end position="172"/>
    </location>
    <ligand>
        <name>ATP</name>
        <dbReference type="ChEBI" id="CHEBI:30616"/>
    </ligand>
</feature>
<keyword evidence="1" id="KW-0067">ATP-binding</keyword>
<comment type="caution">
    <text evidence="4">The sequence shown here is derived from an EMBL/GenBank/DDBJ whole genome shotgun (WGS) entry which is preliminary data.</text>
</comment>
<keyword evidence="2" id="KW-1133">Transmembrane helix</keyword>
<feature type="transmembrane region" description="Helical" evidence="2">
    <location>
        <begin position="12"/>
        <end position="31"/>
    </location>
</feature>
<dbReference type="InterPro" id="IPR002543">
    <property type="entry name" value="FtsK_dom"/>
</dbReference>
<evidence type="ECO:0000256" key="2">
    <source>
        <dbReference type="SAM" id="Phobius"/>
    </source>
</evidence>
<name>A0AAP6A7V7_STRSU</name>
<dbReference type="Proteomes" id="UP001272448">
    <property type="component" value="Unassembled WGS sequence"/>
</dbReference>
<accession>A0AAP6A7V7</accession>
<dbReference type="PROSITE" id="PS50901">
    <property type="entry name" value="FTSK"/>
    <property type="match status" value="1"/>
</dbReference>
<keyword evidence="2" id="KW-0812">Transmembrane</keyword>
<dbReference type="Gene3D" id="3.40.50.300">
    <property type="entry name" value="P-loop containing nucleotide triphosphate hydrolases"/>
    <property type="match status" value="1"/>
</dbReference>
<gene>
    <name evidence="4" type="ORF">Q7V77_11635</name>
</gene>
<feature type="domain" description="FtsK" evidence="3">
    <location>
        <begin position="148"/>
        <end position="346"/>
    </location>
</feature>
<organism evidence="4 5">
    <name type="scientific">Streptococcus suis</name>
    <dbReference type="NCBI Taxonomy" id="1307"/>
    <lineage>
        <taxon>Bacteria</taxon>
        <taxon>Bacillati</taxon>
        <taxon>Bacillota</taxon>
        <taxon>Bacilli</taxon>
        <taxon>Lactobacillales</taxon>
        <taxon>Streptococcaceae</taxon>
        <taxon>Streptococcus</taxon>
    </lineage>
</organism>
<protein>
    <submittedName>
        <fullName evidence="4">FtsK/SpoIIIE domain-containing protein</fullName>
    </submittedName>
</protein>
<sequence length="413" mass="47119">MTTILSFRENFLSSIVGIFFISIFWFIFRFWKKCQQAYLNGINYNLQYLLVSNKYYESQVVNDREEITSYLVLKYREAEKNIEVHAMKYGDKYNDLASKLGSLLSSALSLELGEMTETIKQVTYIFPKFAEKRLTWEDTLQTTNLTISEKVDWQFGSPPHVLLAGSTKSGKTVMIENLVAQYLHLGSEIRLLDPKKGELSWVVGKKLEDRLGYKVVYNSPFQIAGALREAVLEMNRRFQVMADNPDTYISKGKVLSWADVEGNYPLVIVLDEGIAFKTEAETTKEGKQAYQEAMSNLGSLLVKSRQASIEVIVGLQRASSDFIHTYMRQNFGVALLLGSTTADSDSCRMMFSSQDVDYKTCNIGTGYIQIDGVIPQPRYVETPFKSDELDFEEYFDKACDCYWSIRNNDGLSD</sequence>
<dbReference type="AlphaFoldDB" id="A0AAP6A7V7"/>
<evidence type="ECO:0000256" key="1">
    <source>
        <dbReference type="PROSITE-ProRule" id="PRU00289"/>
    </source>
</evidence>
<evidence type="ECO:0000259" key="3">
    <source>
        <dbReference type="PROSITE" id="PS50901"/>
    </source>
</evidence>
<reference evidence="4" key="1">
    <citation type="submission" date="2023-07" db="EMBL/GenBank/DDBJ databases">
        <title>Characterization of virulence traits, antimicrobial resistance genes carried by mobile genetic elements and competence in Streptococcus suis strains isolated in France.</title>
        <authorList>
            <person name="Dechene-Tempier M."/>
            <person name="Marois-Crehan C."/>
            <person name="De Boisseson C."/>
            <person name="Lucas P."/>
            <person name="Bougeard S."/>
            <person name="Libante V."/>
            <person name="Payot S."/>
        </authorList>
    </citation>
    <scope>NUCLEOTIDE SEQUENCE</scope>
    <source>
        <strain evidence="4">1532</strain>
    </source>
</reference>
<keyword evidence="1" id="KW-0547">Nucleotide-binding</keyword>
<dbReference type="Pfam" id="PF01580">
    <property type="entry name" value="FtsK_SpoIIIE"/>
    <property type="match status" value="1"/>
</dbReference>
<dbReference type="SUPFAM" id="SSF52540">
    <property type="entry name" value="P-loop containing nucleoside triphosphate hydrolases"/>
    <property type="match status" value="1"/>
</dbReference>
<keyword evidence="2" id="KW-0472">Membrane</keyword>